<accession>A0A7Z0I2E1</accession>
<organism evidence="1 2">
    <name type="scientific">Rhabdonatronobacter sediminivivens</name>
    <dbReference type="NCBI Taxonomy" id="2743469"/>
    <lineage>
        <taxon>Bacteria</taxon>
        <taxon>Pseudomonadati</taxon>
        <taxon>Pseudomonadota</taxon>
        <taxon>Alphaproteobacteria</taxon>
        <taxon>Rhodobacterales</taxon>
        <taxon>Paracoccaceae</taxon>
        <taxon>Rhabdonatronobacter</taxon>
    </lineage>
</organism>
<comment type="caution">
    <text evidence="1">The sequence shown here is derived from an EMBL/GenBank/DDBJ whole genome shotgun (WGS) entry which is preliminary data.</text>
</comment>
<name>A0A7Z0I2E1_9RHOB</name>
<keyword evidence="2" id="KW-1185">Reference proteome</keyword>
<gene>
    <name evidence="1" type="ORF">HUK65_17005</name>
</gene>
<sequence length="88" mass="9445">MQYSTEFRGREQEIVDLFAATFTASDGMAEGELTGGLVRKLMCGTPRKDIHLFTTWDNGLLVAGAVLGNVPVDVELFGMKGGVALPEP</sequence>
<proteinExistence type="predicted"/>
<dbReference type="Proteomes" id="UP000529417">
    <property type="component" value="Unassembled WGS sequence"/>
</dbReference>
<protein>
    <recommendedName>
        <fullName evidence="3">GNAT family N-acetyltransferase</fullName>
    </recommendedName>
</protein>
<reference evidence="1 2" key="1">
    <citation type="journal article" date="2000" name="Arch. Microbiol.">
        <title>Rhodobaca bogoriensis gen. nov. and sp. nov., an alkaliphilic purple nonsulfur bacterium from African Rift Valley soda lakes.</title>
        <authorList>
            <person name="Milford A.D."/>
            <person name="Achenbach L.A."/>
            <person name="Jung D.O."/>
            <person name="Madigan M.T."/>
        </authorList>
    </citation>
    <scope>NUCLEOTIDE SEQUENCE [LARGE SCALE GENOMIC DNA]</scope>
    <source>
        <strain evidence="1 2">2376</strain>
    </source>
</reference>
<dbReference type="RefSeq" id="WP_179907476.1">
    <property type="nucleotide sequence ID" value="NZ_JACBXS010000062.1"/>
</dbReference>
<dbReference type="AlphaFoldDB" id="A0A7Z0I2E1"/>
<evidence type="ECO:0000313" key="2">
    <source>
        <dbReference type="Proteomes" id="UP000529417"/>
    </source>
</evidence>
<evidence type="ECO:0008006" key="3">
    <source>
        <dbReference type="Google" id="ProtNLM"/>
    </source>
</evidence>
<evidence type="ECO:0000313" key="1">
    <source>
        <dbReference type="EMBL" id="NYS26683.1"/>
    </source>
</evidence>
<dbReference type="EMBL" id="JACBXS010000062">
    <property type="protein sequence ID" value="NYS26683.1"/>
    <property type="molecule type" value="Genomic_DNA"/>
</dbReference>